<evidence type="ECO:0000313" key="2">
    <source>
        <dbReference type="EMBL" id="MBB5020598.1"/>
    </source>
</evidence>
<organism evidence="2 3">
    <name type="scientific">Chitinivorax tropicus</name>
    <dbReference type="NCBI Taxonomy" id="714531"/>
    <lineage>
        <taxon>Bacteria</taxon>
        <taxon>Pseudomonadati</taxon>
        <taxon>Pseudomonadota</taxon>
        <taxon>Betaproteobacteria</taxon>
        <taxon>Chitinivorax</taxon>
    </lineage>
</organism>
<dbReference type="Gene3D" id="3.55.50.10">
    <property type="entry name" value="Baseplate protein-like domains"/>
    <property type="match status" value="1"/>
</dbReference>
<name>A0A840MPN3_9PROT</name>
<sequence length="272" mass="29575">MICQKSIRAGDELVVDLLLWLLTIDRRSAVAQLALFAHSRLVPEDWASAHSLGGQGIRYHGSHSQEEQDTLSWLSPTQTALLPSDTQLQSWRDGGKHTLTGQHSDLGWAGEQTFTLSAGQLTDPILAQARATQLAEAQHAEAQLLSTQGSVRSFRPGTRFRLVEHTQHSLQRLLKQTQADPHYLIVRLRVAGVNNLPVAAQPALQARLGATPLPWTGGDTTPAPHAAEPAPHTELAQRLQRLGLSHQPLPPGDPASLQQQATRHGYALSGQL</sequence>
<dbReference type="Gene3D" id="2.30.110.50">
    <property type="match status" value="1"/>
</dbReference>
<evidence type="ECO:0000256" key="1">
    <source>
        <dbReference type="SAM" id="MobiDB-lite"/>
    </source>
</evidence>
<feature type="non-terminal residue" evidence="2">
    <location>
        <position position="272"/>
    </location>
</feature>
<evidence type="ECO:0000313" key="3">
    <source>
        <dbReference type="Proteomes" id="UP000575898"/>
    </source>
</evidence>
<dbReference type="RefSeq" id="WP_221320298.1">
    <property type="nucleotide sequence ID" value="NZ_JACHHY010000052.1"/>
</dbReference>
<feature type="region of interest" description="Disordered" evidence="1">
    <location>
        <begin position="244"/>
        <end position="272"/>
    </location>
</feature>
<keyword evidence="3" id="KW-1185">Reference proteome</keyword>
<dbReference type="Proteomes" id="UP000575898">
    <property type="component" value="Unassembled WGS sequence"/>
</dbReference>
<accession>A0A840MPN3</accession>
<gene>
    <name evidence="2" type="ORF">HNQ59_003923</name>
</gene>
<dbReference type="Gene3D" id="4.10.220.110">
    <property type="match status" value="1"/>
</dbReference>
<dbReference type="EMBL" id="JACHHY010000052">
    <property type="protein sequence ID" value="MBB5020598.1"/>
    <property type="molecule type" value="Genomic_DNA"/>
</dbReference>
<reference evidence="2 3" key="1">
    <citation type="submission" date="2020-08" db="EMBL/GenBank/DDBJ databases">
        <title>Genomic Encyclopedia of Type Strains, Phase IV (KMG-IV): sequencing the most valuable type-strain genomes for metagenomic binning, comparative biology and taxonomic classification.</title>
        <authorList>
            <person name="Goeker M."/>
        </authorList>
    </citation>
    <scope>NUCLEOTIDE SEQUENCE [LARGE SCALE GENOMIC DNA]</scope>
    <source>
        <strain evidence="2 3">DSM 27165</strain>
    </source>
</reference>
<comment type="caution">
    <text evidence="2">The sequence shown here is derived from an EMBL/GenBank/DDBJ whole genome shotgun (WGS) entry which is preliminary data.</text>
</comment>
<feature type="compositionally biased region" description="Low complexity" evidence="1">
    <location>
        <begin position="220"/>
        <end position="232"/>
    </location>
</feature>
<protein>
    <submittedName>
        <fullName evidence="2">Uncharacterized protein involved in type VI secretion and phage assembly</fullName>
    </submittedName>
</protein>
<feature type="region of interest" description="Disordered" evidence="1">
    <location>
        <begin position="211"/>
        <end position="232"/>
    </location>
</feature>
<proteinExistence type="predicted"/>
<dbReference type="AlphaFoldDB" id="A0A840MPN3"/>